<keyword evidence="2" id="KW-1185">Reference proteome</keyword>
<accession>A0ABW9ZV15</accession>
<reference evidence="1 2" key="1">
    <citation type="submission" date="2020-01" db="EMBL/GenBank/DDBJ databases">
        <title>Genome analysis.</title>
        <authorList>
            <person name="Wu S."/>
            <person name="Wang G."/>
        </authorList>
    </citation>
    <scope>NUCLEOTIDE SEQUENCE [LARGE SCALE GENOMIC DNA]</scope>
    <source>
        <strain evidence="1 2">SYL130</strain>
    </source>
</reference>
<comment type="caution">
    <text evidence="1">The sequence shown here is derived from an EMBL/GenBank/DDBJ whole genome shotgun (WGS) entry which is preliminary data.</text>
</comment>
<sequence length="95" mass="10882">MEENQPLETVHEQFLFEMHVVCAADIIGCSVFAAVQRDGTKFTRVLYGPADDVRAIDVDYWEEIGWIDMWYGEPSPWSAMVGPALDYHFALRKKA</sequence>
<evidence type="ECO:0000313" key="1">
    <source>
        <dbReference type="EMBL" id="NCI50325.1"/>
    </source>
</evidence>
<dbReference type="Proteomes" id="UP000753802">
    <property type="component" value="Unassembled WGS sequence"/>
</dbReference>
<organism evidence="1 2">
    <name type="scientific">Sediminibacterium roseum</name>
    <dbReference type="NCBI Taxonomy" id="1978412"/>
    <lineage>
        <taxon>Bacteria</taxon>
        <taxon>Pseudomonadati</taxon>
        <taxon>Bacteroidota</taxon>
        <taxon>Chitinophagia</taxon>
        <taxon>Chitinophagales</taxon>
        <taxon>Chitinophagaceae</taxon>
        <taxon>Sediminibacterium</taxon>
    </lineage>
</organism>
<dbReference type="EMBL" id="JAACJS010000012">
    <property type="protein sequence ID" value="NCI50325.1"/>
    <property type="molecule type" value="Genomic_DNA"/>
</dbReference>
<dbReference type="RefSeq" id="WP_161818627.1">
    <property type="nucleotide sequence ID" value="NZ_JAACJS010000012.1"/>
</dbReference>
<protein>
    <submittedName>
        <fullName evidence="1">Uncharacterized protein</fullName>
    </submittedName>
</protein>
<proteinExistence type="predicted"/>
<name>A0ABW9ZV15_9BACT</name>
<evidence type="ECO:0000313" key="2">
    <source>
        <dbReference type="Proteomes" id="UP000753802"/>
    </source>
</evidence>
<gene>
    <name evidence="1" type="ORF">GWC95_10360</name>
</gene>